<dbReference type="STRING" id="5722.A2EEJ6"/>
<keyword evidence="6" id="KW-1185">Reference proteome</keyword>
<feature type="compositionally biased region" description="Low complexity" evidence="3">
    <location>
        <begin position="5678"/>
        <end position="5701"/>
    </location>
</feature>
<organism evidence="5 6">
    <name type="scientific">Trichomonas vaginalis (strain ATCC PRA-98 / G3)</name>
    <dbReference type="NCBI Taxonomy" id="412133"/>
    <lineage>
        <taxon>Eukaryota</taxon>
        <taxon>Metamonada</taxon>
        <taxon>Parabasalia</taxon>
        <taxon>Trichomonadida</taxon>
        <taxon>Trichomonadidae</taxon>
        <taxon>Trichomonas</taxon>
    </lineage>
</organism>
<dbReference type="GO" id="GO:0000027">
    <property type="term" value="P:ribosomal large subunit assembly"/>
    <property type="evidence" value="ECO:0000318"/>
    <property type="project" value="GO_Central"/>
</dbReference>
<dbReference type="SMART" id="SM00382">
    <property type="entry name" value="AAA"/>
    <property type="match status" value="5"/>
</dbReference>
<feature type="compositionally biased region" description="Low complexity" evidence="3">
    <location>
        <begin position="5708"/>
        <end position="5719"/>
    </location>
</feature>
<dbReference type="InParanoid" id="A2EEJ6"/>
<dbReference type="KEGG" id="tva:4766813"/>
<dbReference type="CDD" id="cd00009">
    <property type="entry name" value="AAA"/>
    <property type="match status" value="2"/>
</dbReference>
<dbReference type="OrthoDB" id="306787at2759"/>
<proteinExistence type="predicted"/>
<dbReference type="EMBL" id="DS113368">
    <property type="protein sequence ID" value="EAY08903.1"/>
    <property type="molecule type" value="Genomic_DNA"/>
</dbReference>
<dbReference type="Gene3D" id="3.40.50.410">
    <property type="entry name" value="von Willebrand factor, type A domain"/>
    <property type="match status" value="1"/>
</dbReference>
<accession>A2EEJ6</accession>
<evidence type="ECO:0000256" key="1">
    <source>
        <dbReference type="ARBA" id="ARBA00022741"/>
    </source>
</evidence>
<evidence type="ECO:0000313" key="6">
    <source>
        <dbReference type="Proteomes" id="UP000001542"/>
    </source>
</evidence>
<feature type="compositionally biased region" description="Polar residues" evidence="3">
    <location>
        <begin position="5540"/>
        <end position="5556"/>
    </location>
</feature>
<feature type="compositionally biased region" description="Low complexity" evidence="3">
    <location>
        <begin position="5330"/>
        <end position="5343"/>
    </location>
</feature>
<sequence length="5901" mass="672698">MERLINTKNAEKRIEKIKRAIQAGIPVLLNGPTGTGKTFSARQVAPDSKFFSCSSETTVDQLLGKTIMDPNSENGLLKFKPGMYTEAYENGQTLIIDEINLAPIEILQCVEASLDSRFLIIEDTQNGNRKIPMHPNFKLIATQNPPTEGYVRNRNRLSEKFTSKFQQVNFETFEIEELTEIALKLSEDRKIERQLIQQLINFHSNCITRFQPKHTYRQFTIRDIKSTIFSTTSTVSLSLSTLINYSAGFPKTERESMIGMMAKIGLPITNLRLPPPNVNISHCIWNDVLSNVLSIAKFLLIEQRRPLLLIGSPGCGKTTIARWISQYLHESQSQPRTIICTPETTNADLIGRYTTQSFKGEEVGEIPIKWIDGPVVQAVQNGNVLLLDNIHNATSQVIERLNALLDHAAELNQIFQVNEKPDSQNIAVNPKFRIIATASEESLKKMSPALINRFALLYIDNQAPQRTEQLEKSLLNYINDEGRAHGLLNPMVNTISNTKIYLGTKSLEEIVNCINGFIRFKQRYPNISDNQVYNFMKNVFLEHRLEMDQGMADLVIEKLPQTTQTFHFKQSNDLKRLMALLYTFFIIRKHVVMQSSTGFGKTSAAEALGTIMKKTFNKVSFNGETQIGELFGNVTINDGQFGIKRGPLTSSIENGEIFIADELNLAEVSVLQSLMIALESTGGEEIELPNIDETVTVSKEYFFIGCQNDITMFGRKKLPEEISRKVIMIEYPVLKKDDIKFILSDIITESPADSARLSVLTNSVTNLMDNLRTTEEFKSKPWSFREARRFFRRVSYSLDNPKMFVNFKPYHHAAFMIMSVHDNGDQMADKIAEIVGSSFNINEEDQKQLLLDITENVVPNEVSDTVIKLTKGKLELTVDRPSRIIRSELYQFWNTFFNIKILHPQEPILLVGPSGYKEFIARNVAQLSNVVCLNRDSTTSSLIGTISLIDHNSLISSLFEILASMAKDIDLHNQINAIKNTFIKGGQIVQQLKSISKLLIEREEALSHVIKNIVDNILKASAKQDNISSFLADYTTTFKPGLITKAILTKRTLILKNFAHPAVSVMERLNEIFSIIPELTLNEDYTNTLVPPENNKIMIKSADFRVIATCSKDEKQKLSEAMLSRMTVVKTYAYEQDQYKYIFRQNSEITKIDGSFTEKMLIYNFYLKMIGNGTQESEKCFIAASEICSQDKNKIIEKTNSKLVSPIARKKGMLYSTTYRIGIKDQFDQSTPIETNLVFTPSIKCLCDALFIAAIHNQAIVIQGPNGTGKSEVIKYLADLNHAEILTVPLSKTTTVENLFGQNELTRTETGTVFDFRPTAFLEFITQRDKEDKEPRPRWVVLEELNLAPAPLLDALAPIFDLGNTTSILLPNGESVKKREYFIIGVASKPFFNDAIKKNSIIYNHPEYSDKEFRTICSEFANKAKFNENEANSVIDTLLNIREFVQEYQIPVPITVRSFQYFLKLVKLLPDDIERIKKLIYLGPFIDPEYRKTIIEKFEIGEITTNISINHSRLSINGHELPTSKMSPECPSLVNSLSIDQKDLFVLLESCLRDKEGFPIIVQGPTASGKTHAIQLFADAVGNDLTVIQMNADSNQSIVTGGYRPLSQIPNENKQEILRAVRNIPGEGEQMYNDLFKLTKWTPTELKPFHTKLKELRRQVSQEEALEYIDSAISIIFSSCQFINLIDRYESVLVTAMRAGKWVLLDGIEAAPSEIFDIMISLLSGNPTLNLYEHGSDIKAHKNFRLFMTYNPVEARAQSKISQTILSRCILISLPPIDSDKLNSAVCLYGYISNSVFSNSRPSDISLKISSVHEKQKESEFTSGAIINGRTLVRISRGIKAYRGTIDAIALLQILMANYSQELNDPQQHITEIQSSFIQPVPETLLTKFNNIIEKVTQDLEIVINMLEHYKEKNEINIGAFIGCFTKLQFNQYDRLVDPISEFNYTDEKSVFDLTVLRYIASYIQKNEQFFTSQTKQFSLDTFNVNEFPRLQEFSQMIEAIRTIVNLPDFIPAANTNFLRPEQFISLYKSRTVPEALFFFLQLEVLSPRCFQANSYMYNLTWLISELSSFGYIVQISKQIAPNTISIDMTQYEVKAIISQDFGTTDPSKNSQTPEDIFNYFNNAYKKLHNDDQGIPYVEFNRISTSVKGLVPDVYTDNNDNYSNIDLNTIFSSIIFMNTYQDMSPFFTNIDLMTFSVINEIVSRKNSFMLREFYDWISVVYNYLNKLNVNNLDDLCNKFPISSEETDFNTLATFNIKAFHVKDFVSFQTSLNKRKTNTTENPKRGKNSKKASFKQDKNDYFQIILDYISLKSPRYHVFKWYIDNSYIKPLLPNDVLKKLYEDIKSHADDCRPCILSTYNELAIDQDSTENIQWFTNLLQYSYVCNLVDEIKNNIADEEGQPKNKFKSFNALYELCQIYPTFMEPAIRGFIENTDDAANVLFKVEDEAIKDYYKANIKTPEYLIKSNLIKKLNAMKNNLNLISPQWEQVIDEVTKKYPLETSIELPSSSIFAFINILPHLFKFLNENDKYKEYEEAILNRSILPPNNQVELAQKIKDFIEEKDEQEFAELEQLCQQMNQTTDEKLIADDNDAYGDNYAKKYPFSNLLLSKDPEIKEYLSPTFTHDSLTLGLILLRLYSNKNLLQISLSTNEFCVEIIKNVISQCLLKDTNKTDFFLKLVSSSSKEQGTTILIDCITQVAVCNTNQNYNDLLKEYFNSFLTLILSDFDTDQYEQILNNNEGFVMPNMKKPMVTVSRFIFNPVATFLDIAASSIREEISNLDSEKKKLNNDQIAFKEQKIKRFMNELIDACTKDKMIFNSLANKVKDPELERINEERYKAWQDYSEFVIEFIAPIQNIMTFEKKERIGYNPIKFFEAFQNGIPSLSTERKVNIIMIKQDRTSSFRVTNKATGMYKDIAITPNSPEIYTLPENDSPEDYTVQDRGYEIKTIYISESTKKQEKFQRASYGLDCQKLGNLIKTYQWATSKLESYIKSKKPDEFIEKLIVKFGFFSLQDFQKEVEYCPTKIQDYKKLLKRYNTTPVIEYDKNFDMTNAKKVWLQIPQLLLELGDFEQRYNRIEDRLESLKAKKSDWPHSPTVDLPTKSIPCKANLSEVTRSHDLYSPAIYEDKNTIAANFKRINLTIPKITSLNQNPLNIIINSFGNTDKYTISITDYNKEVNFVPTMTQTREGDWQLSIPVDKLSQVVDLPQKLSGNIRLDKLIIPFEAIVTYKPTKIFIISPNNRFLWNKNREKFEFEENPIFNDSYTEIKCLDETGKDVPHTLIFLPLADTVQEKYPKVEYRSNTSKFKVNENISMMLNVNFCNQMSTDIYFNKRVVSRDVLFKVCNQQNSQLWDTPENSFYAVGNLQMKCLFAIITIKSNVDHRIYVETEVSNKNILVSDLQLKERTTNDQKYALFVEGSFNITTTKPFYKPEKLIFHVRSESFEQEMKFSVKLVCTVPQFESRDGNLYITYPMKTECYIPSQVYVYDANNSLQHKYIVENPESGFQNVPDTNYIFVSANSYTWYSTYEPFIEAQIDYDSPRRLPENVPFTVVTINMYDLKYDIQDYDEYLRANNSSLKIIFARLGPKQFDETKKSQWSDTWFPWYESGAEMRNLFSEIMDAFVKNGRNFLNLIKKLLSCVRAILKYQTELNALTDNKVDNNILLEFILRISTDRIDTIKRNFNSIKTLTPFTWVTNKMIDIRKNKLFNYNFNIPNKDFYLVKDKANDILKKMLFTSENVYNAILLTEEGPRGITKEEMDQIINEAKSKSEPIETDFLPTAIDLDFENFKMPSFINKKSPNAVIQTFKNSIDLCKQFTLMAYNWLVVQKKQTLHPRAQALFDLLYNIYVWSTSSEKLPYTPYKSLAEQFSSAFETLCKSLSGGNRPQFLDLIRTNSKYRQYVVLPQYKKPKVKQPSWTKKQVETKKKIDIQLPSIKKKDLSTEDDKSKNKHNIEAPKLTKAILTKKQDKNAILISADSSVDEIQKWIIKQMETPDYNEHLKLSGKKIGEFLKTSVINSTKGWESKLYVQPLMDCAIPLASNLVKYTVDNLEDLDNFSQTDAVLMLDSSSTIRQENQRAALFTMFVAFALALDTLHVPVSIIVFCDHEYHFVIKDFKETLSAAHFQLALDSLSVYRKLTDLGDAYKLAHDLKPADGCSRRSIYAFSDGLFTKLHATEDWGNILLDKKENVFSMILLSILPEEESKIVNNYIKSFKENLSKAETKINTFIGTNPNIAFNLGSPELYSSFVNGLSLQHGSIHKDHSCVVDRREILPSVAIPTMTAVSSSKEYFAGYTEDLLFNQYTTTSVNMTDDTQFSPKVEGKSVHEFQIFKDVDPICSSMPSIFEPNKPSQFSPSTKGSNISLKGFIQFYITQGQDQRIYLEKNTGHIPSYSLFIVIDGTESCFGKLSFNHSMQTIICNLYALKNVDFESVTIFVTNKKGVLELCHETSISETLNPSSDLYSALYSACANPTNKSDLAGAFASVYQIRAKQTTKAALCLCFTDAMVGKTDASDIGTMTSYLENRATRIVGIGIGYYPKLISQVFRYSTWAPNPIVSPIALAKVLRGNFMSTTQIQSQEVPSKSIDEIKNAVKIVDDPPMPPVFTDFCKELTRVTRLKETYGAIYNPISAASREFDGYVRDPNGTIVSAEGLTILPNGAIPFTSQEDVEYKKTTQLTVPGTPQIIMSTEPRVFKPLEILTGQKRNEALAAGSFDDNDVNLDLARGLNWKLSVLICQFWDYKMLPKNTTGESKAITKETLLGEKGPIKALEKIGAQCTIVQNYKDSIMKLRSGEFSQAWIICGRGEDKKPDELEEGGSSYLIDEFIDCLIQFNKNGGALMFSGDNNPLTYELNKFLDNVVLDGIKPRFKFNIDEPGGNLLLFGDIDSGNNSIFDQREHITVEGAQRPLYGFNVKGLYDGTTISCVPKSADIAPFNPFIISKSGNYSNLYYMAPSDSIQGDIIIDGSFTKFFNELHTAGTRRLVINMAVWLVSAEKREILFKSTQKAMEYRARKFDFPIPERSAHEPVNFEQYIDGKYIDIALVVDGTGSMINEAGSKENQVEVSDRSMIYGAKQILKKLMEYTSRKYPDLIVRYASVFFRDMAKAEQKFKYKDAREGIINANMPTIYDFKNPKPGQHQSGIDPVKFDDVESKGGAGDGPEDWVQAFDSMLNLEWKANSKKIMIMITDNGGHGSEFNGRPNPDSNDILLNEKEGPKTRKLIEQIAQRHIDVCFISTDYKAKKGMEAFKKYYVEAGGSPDSFKSEEQKFGEETTHIKKALSDMIEQVVDTAVASFGVGQIVESIEPIQPIVSSKSAPVKPPPVKQTQPTKYIPKRLPPTTASATPQQQTKQEPEPQQHKIQTKKSPLDNNFPSLTPSQTRSTPIQPWLKQPINQVPQPPVSQQKFVEPQPAFKASPPPQTQSFAAPSLPPQKQPSPPPEPQPSFQQTPPPQPPKLDAPSTPPPQTQTFSAPPQTQAFNAPPPQTQTFNAPPPQKQTFDSPPQAQQKFVEPAPKKQQINTPSQPPMQKQAFIDSPPGFEGPLEEPKFSKTSPTSSVQPFPSPLQEQQPVQLFQSPLQENTPQQQQQQQNQPPQQMQSFQGFGNPQFMQNPYGQPMFGMQPNQNPMMMQQMMMQQMNPYGMPQEFGMGFGMPQQGFGFGMQPGFGMYSQGYGMNQGFGMNPQGFGMNQQQNQNQNQQEQQNQQQDQQQQNGFGMNPQQNQTQGFGMQQPNAFGMNQQQNAFGMNPQQNQTQGFGMQQQNAFGMNQQQNQTQGFGMQQQNAFGMNQQQNQGFGMQQQNAFGMNQQQNQGFGMQQQQNGFGMNQPDQNQGFGMNQQQQNGFGMNQSFNQQMGFGMQQGFNQQPNLGFGMNQQNQGFNQQMGFGMQQPPQNPQQQTFDNFVNETMSRHSRGRK</sequence>
<dbReference type="PANTHER" id="PTHR48103">
    <property type="entry name" value="MIDASIN-RELATED"/>
    <property type="match status" value="1"/>
</dbReference>
<dbReference type="GO" id="GO:0005524">
    <property type="term" value="F:ATP binding"/>
    <property type="evidence" value="ECO:0007669"/>
    <property type="project" value="UniProtKB-KW"/>
</dbReference>
<dbReference type="eggNOG" id="KOG1808">
    <property type="taxonomic scope" value="Eukaryota"/>
</dbReference>
<feature type="compositionally biased region" description="Low complexity" evidence="3">
    <location>
        <begin position="5458"/>
        <end position="5469"/>
    </location>
</feature>
<dbReference type="VEuPathDB" id="TrichDB:TVAGG3_1054850"/>
<dbReference type="GO" id="GO:0016887">
    <property type="term" value="F:ATP hydrolysis activity"/>
    <property type="evidence" value="ECO:0000318"/>
    <property type="project" value="GO_Central"/>
</dbReference>
<dbReference type="PANTHER" id="PTHR48103:SF2">
    <property type="entry name" value="MIDASIN"/>
    <property type="match status" value="1"/>
</dbReference>
<dbReference type="Pfam" id="PF07726">
    <property type="entry name" value="AAA_3"/>
    <property type="match status" value="1"/>
</dbReference>
<feature type="domain" description="AAA+ ATPase" evidence="4">
    <location>
        <begin position="303"/>
        <end position="460"/>
    </location>
</feature>
<evidence type="ECO:0000256" key="3">
    <source>
        <dbReference type="SAM" id="MobiDB-lite"/>
    </source>
</evidence>
<feature type="compositionally biased region" description="Pro residues" evidence="3">
    <location>
        <begin position="5420"/>
        <end position="5457"/>
    </location>
</feature>
<reference evidence="5" key="2">
    <citation type="journal article" date="2007" name="Science">
        <title>Draft genome sequence of the sexually transmitted pathogen Trichomonas vaginalis.</title>
        <authorList>
            <person name="Carlton J.M."/>
            <person name="Hirt R.P."/>
            <person name="Silva J.C."/>
            <person name="Delcher A.L."/>
            <person name="Schatz M."/>
            <person name="Zhao Q."/>
            <person name="Wortman J.R."/>
            <person name="Bidwell S.L."/>
            <person name="Alsmark U.C.M."/>
            <person name="Besteiro S."/>
            <person name="Sicheritz-Ponten T."/>
            <person name="Noel C.J."/>
            <person name="Dacks J.B."/>
            <person name="Foster P.G."/>
            <person name="Simillion C."/>
            <person name="Van de Peer Y."/>
            <person name="Miranda-Saavedra D."/>
            <person name="Barton G.J."/>
            <person name="Westrop G.D."/>
            <person name="Mueller S."/>
            <person name="Dessi D."/>
            <person name="Fiori P.L."/>
            <person name="Ren Q."/>
            <person name="Paulsen I."/>
            <person name="Zhang H."/>
            <person name="Bastida-Corcuera F.D."/>
            <person name="Simoes-Barbosa A."/>
            <person name="Brown M.T."/>
            <person name="Hayes R.D."/>
            <person name="Mukherjee M."/>
            <person name="Okumura C.Y."/>
            <person name="Schneider R."/>
            <person name="Smith A.J."/>
            <person name="Vanacova S."/>
            <person name="Villalvazo M."/>
            <person name="Haas B.J."/>
            <person name="Pertea M."/>
            <person name="Feldblyum T.V."/>
            <person name="Utterback T.R."/>
            <person name="Shu C.L."/>
            <person name="Osoegawa K."/>
            <person name="de Jong P.J."/>
            <person name="Hrdy I."/>
            <person name="Horvathova L."/>
            <person name="Zubacova Z."/>
            <person name="Dolezal P."/>
            <person name="Malik S.B."/>
            <person name="Logsdon J.M. Jr."/>
            <person name="Henze K."/>
            <person name="Gupta A."/>
            <person name="Wang C.C."/>
            <person name="Dunne R.L."/>
            <person name="Upcroft J.A."/>
            <person name="Upcroft P."/>
            <person name="White O."/>
            <person name="Salzberg S.L."/>
            <person name="Tang P."/>
            <person name="Chiu C.-H."/>
            <person name="Lee Y.-S."/>
            <person name="Embley T.M."/>
            <person name="Coombs G.H."/>
            <person name="Mottram J.C."/>
            <person name="Tachezy J."/>
            <person name="Fraser-Liggett C.M."/>
            <person name="Johnson P.J."/>
        </authorList>
    </citation>
    <scope>NUCLEOTIDE SEQUENCE [LARGE SCALE GENOMIC DNA]</scope>
    <source>
        <strain evidence="5">G3</strain>
    </source>
</reference>
<feature type="region of interest" description="Disordered" evidence="3">
    <location>
        <begin position="5305"/>
        <end position="5556"/>
    </location>
</feature>
<dbReference type="Proteomes" id="UP000001542">
    <property type="component" value="Unassembled WGS sequence"/>
</dbReference>
<protein>
    <recommendedName>
        <fullName evidence="4">AAA+ ATPase domain-containing protein</fullName>
    </recommendedName>
</protein>
<feature type="domain" description="AAA+ ATPase" evidence="4">
    <location>
        <begin position="23"/>
        <end position="171"/>
    </location>
</feature>
<dbReference type="InterPro" id="IPR003593">
    <property type="entry name" value="AAA+_ATPase"/>
</dbReference>
<feature type="compositionally biased region" description="Polar residues" evidence="3">
    <location>
        <begin position="5356"/>
        <end position="5377"/>
    </location>
</feature>
<dbReference type="SUPFAM" id="SSF52540">
    <property type="entry name" value="P-loop containing nucleoside triphosphate hydrolases"/>
    <property type="match status" value="5"/>
</dbReference>
<feature type="region of interest" description="Disordered" evidence="3">
    <location>
        <begin position="5669"/>
        <end position="5722"/>
    </location>
</feature>
<name>A2EEJ6_TRIV3</name>
<feature type="compositionally biased region" description="Polar residues" evidence="3">
    <location>
        <begin position="5487"/>
        <end position="5498"/>
    </location>
</feature>
<reference evidence="5" key="1">
    <citation type="submission" date="2006-10" db="EMBL/GenBank/DDBJ databases">
        <authorList>
            <person name="Amadeo P."/>
            <person name="Zhao Q."/>
            <person name="Wortman J."/>
            <person name="Fraser-Liggett C."/>
            <person name="Carlton J."/>
        </authorList>
    </citation>
    <scope>NUCLEOTIDE SEQUENCE</scope>
    <source>
        <strain evidence="5">G3</strain>
    </source>
</reference>
<feature type="region of interest" description="Disordered" evidence="3">
    <location>
        <begin position="5859"/>
        <end position="5901"/>
    </location>
</feature>
<feature type="region of interest" description="Disordered" evidence="3">
    <location>
        <begin position="5569"/>
        <end position="5602"/>
    </location>
</feature>
<dbReference type="SUPFAM" id="SSF53300">
    <property type="entry name" value="vWA-like"/>
    <property type="match status" value="1"/>
</dbReference>
<keyword evidence="1" id="KW-0547">Nucleotide-binding</keyword>
<dbReference type="InterPro" id="IPR011703">
    <property type="entry name" value="ATPase_AAA-3"/>
</dbReference>
<feature type="compositionally biased region" description="Low complexity" evidence="3">
    <location>
        <begin position="5569"/>
        <end position="5591"/>
    </location>
</feature>
<feature type="compositionally biased region" description="Polar residues" evidence="3">
    <location>
        <begin position="5592"/>
        <end position="5602"/>
    </location>
</feature>
<evidence type="ECO:0000256" key="2">
    <source>
        <dbReference type="ARBA" id="ARBA00022840"/>
    </source>
</evidence>
<keyword evidence="2" id="KW-0067">ATP-binding</keyword>
<dbReference type="RefSeq" id="XP_001321126.1">
    <property type="nucleotide sequence ID" value="XM_001321091.1"/>
</dbReference>
<feature type="compositionally biased region" description="Polar residues" evidence="3">
    <location>
        <begin position="5384"/>
        <end position="5397"/>
    </location>
</feature>
<evidence type="ECO:0000259" key="4">
    <source>
        <dbReference type="SMART" id="SM00382"/>
    </source>
</evidence>
<gene>
    <name evidence="5" type="ORF">TVAG_464510</name>
</gene>
<feature type="compositionally biased region" description="Low complexity" evidence="3">
    <location>
        <begin position="5859"/>
        <end position="5883"/>
    </location>
</feature>
<evidence type="ECO:0000313" key="5">
    <source>
        <dbReference type="EMBL" id="EAY08903.1"/>
    </source>
</evidence>
<feature type="domain" description="AAA+ ATPase" evidence="4">
    <location>
        <begin position="1256"/>
        <end position="1407"/>
    </location>
</feature>
<dbReference type="Gene3D" id="3.40.50.300">
    <property type="entry name" value="P-loop containing nucleotide triphosphate hydrolases"/>
    <property type="match status" value="6"/>
</dbReference>
<dbReference type="Pfam" id="PF07728">
    <property type="entry name" value="AAA_5"/>
    <property type="match status" value="4"/>
</dbReference>
<dbReference type="InterPro" id="IPR011704">
    <property type="entry name" value="ATPase_dyneun-rel_AAA"/>
</dbReference>
<dbReference type="VEuPathDB" id="TrichDB:TVAG_464510"/>
<feature type="domain" description="AAA+ ATPase" evidence="4">
    <location>
        <begin position="1556"/>
        <end position="1776"/>
    </location>
</feature>
<dbReference type="InterPro" id="IPR027417">
    <property type="entry name" value="P-loop_NTPase"/>
</dbReference>
<feature type="compositionally biased region" description="Pro residues" evidence="3">
    <location>
        <begin position="5472"/>
        <end position="5486"/>
    </location>
</feature>
<dbReference type="GO" id="GO:0005634">
    <property type="term" value="C:nucleus"/>
    <property type="evidence" value="ECO:0000318"/>
    <property type="project" value="GO_Central"/>
</dbReference>
<feature type="domain" description="AAA+ ATPase" evidence="4">
    <location>
        <begin position="587"/>
        <end position="753"/>
    </location>
</feature>
<dbReference type="InterPro" id="IPR036465">
    <property type="entry name" value="vWFA_dom_sf"/>
</dbReference>